<dbReference type="Proteomes" id="UP000719412">
    <property type="component" value="Unassembled WGS sequence"/>
</dbReference>
<gene>
    <name evidence="7" type="ORF">GEV33_005393</name>
</gene>
<dbReference type="InterPro" id="IPR036259">
    <property type="entry name" value="MFS_trans_sf"/>
</dbReference>
<evidence type="ECO:0000313" key="8">
    <source>
        <dbReference type="Proteomes" id="UP000719412"/>
    </source>
</evidence>
<protein>
    <recommendedName>
        <fullName evidence="6">Major facilitator superfamily (MFS) profile domain-containing protein</fullName>
    </recommendedName>
</protein>
<accession>A0A8J6HN16</accession>
<evidence type="ECO:0000256" key="2">
    <source>
        <dbReference type="ARBA" id="ARBA00022692"/>
    </source>
</evidence>
<keyword evidence="2 5" id="KW-0812">Transmembrane</keyword>
<comment type="subcellular location">
    <subcellularLocation>
        <location evidence="1">Membrane</location>
        <topology evidence="1">Multi-pass membrane protein</topology>
    </subcellularLocation>
</comment>
<evidence type="ECO:0000256" key="4">
    <source>
        <dbReference type="ARBA" id="ARBA00023136"/>
    </source>
</evidence>
<reference evidence="7" key="2">
    <citation type="submission" date="2021-08" db="EMBL/GenBank/DDBJ databases">
        <authorList>
            <person name="Eriksson T."/>
        </authorList>
    </citation>
    <scope>NUCLEOTIDE SEQUENCE</scope>
    <source>
        <strain evidence="7">Stoneville</strain>
        <tissue evidence="7">Whole head</tissue>
    </source>
</reference>
<dbReference type="PROSITE" id="PS50850">
    <property type="entry name" value="MFS"/>
    <property type="match status" value="1"/>
</dbReference>
<keyword evidence="3 5" id="KW-1133">Transmembrane helix</keyword>
<organism evidence="7 8">
    <name type="scientific">Tenebrio molitor</name>
    <name type="common">Yellow mealworm beetle</name>
    <dbReference type="NCBI Taxonomy" id="7067"/>
    <lineage>
        <taxon>Eukaryota</taxon>
        <taxon>Metazoa</taxon>
        <taxon>Ecdysozoa</taxon>
        <taxon>Arthropoda</taxon>
        <taxon>Hexapoda</taxon>
        <taxon>Insecta</taxon>
        <taxon>Pterygota</taxon>
        <taxon>Neoptera</taxon>
        <taxon>Endopterygota</taxon>
        <taxon>Coleoptera</taxon>
        <taxon>Polyphaga</taxon>
        <taxon>Cucujiformia</taxon>
        <taxon>Tenebrionidae</taxon>
        <taxon>Tenebrio</taxon>
    </lineage>
</organism>
<evidence type="ECO:0000313" key="7">
    <source>
        <dbReference type="EMBL" id="KAH0817397.1"/>
    </source>
</evidence>
<comment type="caution">
    <text evidence="7">The sequence shown here is derived from an EMBL/GenBank/DDBJ whole genome shotgun (WGS) entry which is preliminary data.</text>
</comment>
<proteinExistence type="predicted"/>
<feature type="transmembrane region" description="Helical" evidence="5">
    <location>
        <begin position="6"/>
        <end position="24"/>
    </location>
</feature>
<feature type="transmembrane region" description="Helical" evidence="5">
    <location>
        <begin position="109"/>
        <end position="127"/>
    </location>
</feature>
<name>A0A8J6HN16_TENMO</name>
<dbReference type="InterPro" id="IPR050549">
    <property type="entry name" value="MFS_Trehalose_Transporter"/>
</dbReference>
<dbReference type="InterPro" id="IPR020846">
    <property type="entry name" value="MFS_dom"/>
</dbReference>
<feature type="domain" description="Major facilitator superfamily (MFS) profile" evidence="6">
    <location>
        <begin position="1"/>
        <end position="161"/>
    </location>
</feature>
<dbReference type="GO" id="GO:0016020">
    <property type="term" value="C:membrane"/>
    <property type="evidence" value="ECO:0007669"/>
    <property type="project" value="UniProtKB-SubCell"/>
</dbReference>
<evidence type="ECO:0000256" key="5">
    <source>
        <dbReference type="SAM" id="Phobius"/>
    </source>
</evidence>
<feature type="transmembrane region" description="Helical" evidence="5">
    <location>
        <begin position="139"/>
        <end position="157"/>
    </location>
</feature>
<sequence>MDAYLTIVIIGLVRLFTAMSVSYISKIFGRRPLSMFSGCGMTICMFALGGYILAIDQGQVSQSTQDSLVFLPVALLLLYFFTSTAGFLPMPFAMSAEVFPAKIRGTASGLVSGMGYFFNFITVKIYPNMIEGIGRHGVFFFYGAMSLAGTIFVVALLPETRGKTLQEIEEYFGKKTSKRNSLLKEPIRV</sequence>
<dbReference type="Gene3D" id="1.20.1250.20">
    <property type="entry name" value="MFS general substrate transporter like domains"/>
    <property type="match status" value="1"/>
</dbReference>
<reference evidence="7" key="1">
    <citation type="journal article" date="2020" name="J Insects Food Feed">
        <title>The yellow mealworm (Tenebrio molitor) genome: a resource for the emerging insects as food and feed industry.</title>
        <authorList>
            <person name="Eriksson T."/>
            <person name="Andere A."/>
            <person name="Kelstrup H."/>
            <person name="Emery V."/>
            <person name="Picard C."/>
        </authorList>
    </citation>
    <scope>NUCLEOTIDE SEQUENCE</scope>
    <source>
        <strain evidence="7">Stoneville</strain>
        <tissue evidence="7">Whole head</tissue>
    </source>
</reference>
<feature type="transmembrane region" description="Helical" evidence="5">
    <location>
        <begin position="36"/>
        <end position="55"/>
    </location>
</feature>
<evidence type="ECO:0000256" key="1">
    <source>
        <dbReference type="ARBA" id="ARBA00004141"/>
    </source>
</evidence>
<dbReference type="PANTHER" id="PTHR48021">
    <property type="match status" value="1"/>
</dbReference>
<dbReference type="Pfam" id="PF00083">
    <property type="entry name" value="Sugar_tr"/>
    <property type="match status" value="1"/>
</dbReference>
<evidence type="ECO:0000259" key="6">
    <source>
        <dbReference type="PROSITE" id="PS50850"/>
    </source>
</evidence>
<dbReference type="PANTHER" id="PTHR48021:SF89">
    <property type="entry name" value="FI02132P-RELATED"/>
    <property type="match status" value="1"/>
</dbReference>
<evidence type="ECO:0000256" key="3">
    <source>
        <dbReference type="ARBA" id="ARBA00022989"/>
    </source>
</evidence>
<keyword evidence="8" id="KW-1185">Reference proteome</keyword>
<keyword evidence="4 5" id="KW-0472">Membrane</keyword>
<dbReference type="EMBL" id="JABDTM020019564">
    <property type="protein sequence ID" value="KAH0817397.1"/>
    <property type="molecule type" value="Genomic_DNA"/>
</dbReference>
<dbReference type="GO" id="GO:0022857">
    <property type="term" value="F:transmembrane transporter activity"/>
    <property type="evidence" value="ECO:0007669"/>
    <property type="project" value="InterPro"/>
</dbReference>
<dbReference type="InterPro" id="IPR005828">
    <property type="entry name" value="MFS_sugar_transport-like"/>
</dbReference>
<dbReference type="SUPFAM" id="SSF103473">
    <property type="entry name" value="MFS general substrate transporter"/>
    <property type="match status" value="1"/>
</dbReference>
<feature type="transmembrane region" description="Helical" evidence="5">
    <location>
        <begin position="67"/>
        <end position="88"/>
    </location>
</feature>
<dbReference type="AlphaFoldDB" id="A0A8J6HN16"/>